<dbReference type="InterPro" id="IPR001254">
    <property type="entry name" value="Trypsin_dom"/>
</dbReference>
<proteinExistence type="inferred from homology"/>
<dbReference type="PROSITE" id="PS50240">
    <property type="entry name" value="TRYPSIN_DOM"/>
    <property type="match status" value="2"/>
</dbReference>
<dbReference type="GO" id="GO:0004252">
    <property type="term" value="F:serine-type endopeptidase activity"/>
    <property type="evidence" value="ECO:0007669"/>
    <property type="project" value="InterPro"/>
</dbReference>
<dbReference type="InterPro" id="IPR018114">
    <property type="entry name" value="TRYPSIN_HIS"/>
</dbReference>
<feature type="domain" description="Peptidase S1" evidence="10">
    <location>
        <begin position="12"/>
        <end position="212"/>
    </location>
</feature>
<dbReference type="PANTHER" id="PTHR24276:SF91">
    <property type="entry name" value="AT26814P-RELATED"/>
    <property type="match status" value="1"/>
</dbReference>
<name>A0A1B0BR20_9MUSC</name>
<dbReference type="EnsemblMetazoa" id="GPPI037883-RA">
    <property type="protein sequence ID" value="GPPI037883-PA"/>
    <property type="gene ID" value="GPPI037883"/>
</dbReference>
<dbReference type="InterPro" id="IPR043504">
    <property type="entry name" value="Peptidase_S1_PA_chymotrypsin"/>
</dbReference>
<evidence type="ECO:0000256" key="3">
    <source>
        <dbReference type="ARBA" id="ARBA00022801"/>
    </source>
</evidence>
<dbReference type="EMBL" id="JXJN01018875">
    <property type="status" value="NOT_ANNOTATED_CDS"/>
    <property type="molecule type" value="Genomic_DNA"/>
</dbReference>
<evidence type="ECO:0000256" key="7">
    <source>
        <dbReference type="ARBA" id="ARBA00067663"/>
    </source>
</evidence>
<comment type="function">
    <text evidence="6">Protein with lectin and protease activity involved in the establishment of trypanosome infections in tsetse flies. Binds D-glucosamine and agglutinates bloodstream-form trypanosomes and rabbit red blood cells. Capable of inducing transformation of bloodstream-form trypanosomes into procyclic (midgut) forms in vitro.</text>
</comment>
<evidence type="ECO:0000256" key="9">
    <source>
        <dbReference type="SAM" id="SignalP"/>
    </source>
</evidence>
<comment type="similarity">
    <text evidence="1">Belongs to the peptidase S1 family.</text>
</comment>
<organism evidence="11 12">
    <name type="scientific">Glossina palpalis gambiensis</name>
    <dbReference type="NCBI Taxonomy" id="67801"/>
    <lineage>
        <taxon>Eukaryota</taxon>
        <taxon>Metazoa</taxon>
        <taxon>Ecdysozoa</taxon>
        <taxon>Arthropoda</taxon>
        <taxon>Hexapoda</taxon>
        <taxon>Insecta</taxon>
        <taxon>Pterygota</taxon>
        <taxon>Neoptera</taxon>
        <taxon>Endopterygota</taxon>
        <taxon>Diptera</taxon>
        <taxon>Brachycera</taxon>
        <taxon>Muscomorpha</taxon>
        <taxon>Hippoboscoidea</taxon>
        <taxon>Glossinidae</taxon>
        <taxon>Glossina</taxon>
    </lineage>
</organism>
<evidence type="ECO:0000259" key="10">
    <source>
        <dbReference type="PROSITE" id="PS50240"/>
    </source>
</evidence>
<dbReference type="SMART" id="SM00020">
    <property type="entry name" value="Tryp_SPc"/>
    <property type="match status" value="2"/>
</dbReference>
<protein>
    <recommendedName>
        <fullName evidence="7">Lectizyme</fullName>
    </recommendedName>
    <alternativeName>
        <fullName evidence="8">Proteolytic lectin</fullName>
    </alternativeName>
</protein>
<dbReference type="InterPro" id="IPR001314">
    <property type="entry name" value="Peptidase_S1A"/>
</dbReference>
<feature type="signal peptide" evidence="9">
    <location>
        <begin position="1"/>
        <end position="23"/>
    </location>
</feature>
<sequence>MKSFIATVLTLLVLGEEAKVCESERHQRMVLSTNASPGQFPYMVSLIRDKRHFCGGSIISANYVVTAAHCLTDSFDGRSYFVDTSPLFIRAGSVHLWGGGIIIAAAEHKIFPHYDGFRNDIAVVRLAQSLNFTDHIRPISLAESFPPHLSNVLVAGWGSLYENGPIPDILQYTSMSSVSHNVCKRVFKYANKSLLCLLNQKDFPNGGCFGDSVQGRNASLGQFPYIISLRYRNTHICGGSIISANYVVTAAHCVTNEVDDEVFDMETRHLSIRAGSIRPRTGGVIVQVAEFTKYPGYHGFLGDIAVVRLAEPLNFTNHISAINLTESDPPDFANVLIAGWGRLFENGPRPRILKYTPMASLSHDLCSMLNPRIDESLLCMMTNPVNPNGICNGDSGGPAVYNGRLVGVANYIRGDCGASHPDVFARIAHYADWIRENSDL</sequence>
<accession>A0A1B0BR20</accession>
<feature type="chain" id="PRO_5008405089" description="Lectizyme" evidence="9">
    <location>
        <begin position="24"/>
        <end position="440"/>
    </location>
</feature>
<dbReference type="FunFam" id="2.40.10.10:FF:000068">
    <property type="entry name" value="transmembrane protease serine 2"/>
    <property type="match status" value="2"/>
</dbReference>
<evidence type="ECO:0000313" key="12">
    <source>
        <dbReference type="Proteomes" id="UP000092460"/>
    </source>
</evidence>
<dbReference type="EMBL" id="JXJN01018874">
    <property type="status" value="NOT_ANNOTATED_CDS"/>
    <property type="molecule type" value="Genomic_DNA"/>
</dbReference>
<dbReference type="Pfam" id="PF00089">
    <property type="entry name" value="Trypsin"/>
    <property type="match status" value="2"/>
</dbReference>
<keyword evidence="3" id="KW-0378">Hydrolase</keyword>
<dbReference type="Proteomes" id="UP000092460">
    <property type="component" value="Unassembled WGS sequence"/>
</dbReference>
<dbReference type="PANTHER" id="PTHR24276">
    <property type="entry name" value="POLYSERASE-RELATED"/>
    <property type="match status" value="1"/>
</dbReference>
<dbReference type="CDD" id="cd00190">
    <property type="entry name" value="Tryp_SPc"/>
    <property type="match status" value="2"/>
</dbReference>
<dbReference type="Gene3D" id="2.40.10.10">
    <property type="entry name" value="Trypsin-like serine proteases"/>
    <property type="match status" value="2"/>
</dbReference>
<evidence type="ECO:0000256" key="1">
    <source>
        <dbReference type="ARBA" id="ARBA00007664"/>
    </source>
</evidence>
<evidence type="ECO:0000256" key="8">
    <source>
        <dbReference type="ARBA" id="ARBA00077177"/>
    </source>
</evidence>
<reference evidence="12" key="1">
    <citation type="submission" date="2015-01" db="EMBL/GenBank/DDBJ databases">
        <authorList>
            <person name="Aksoy S."/>
            <person name="Warren W."/>
            <person name="Wilson R.K."/>
        </authorList>
    </citation>
    <scope>NUCLEOTIDE SEQUENCE [LARGE SCALE GENOMIC DNA]</scope>
    <source>
        <strain evidence="12">IAEA</strain>
    </source>
</reference>
<reference evidence="11" key="2">
    <citation type="submission" date="2020-05" db="UniProtKB">
        <authorList>
            <consortium name="EnsemblMetazoa"/>
        </authorList>
    </citation>
    <scope>IDENTIFICATION</scope>
    <source>
        <strain evidence="11">IAEA</strain>
    </source>
</reference>
<keyword evidence="9" id="KW-0732">Signal</keyword>
<evidence type="ECO:0000256" key="2">
    <source>
        <dbReference type="ARBA" id="ARBA00022670"/>
    </source>
</evidence>
<keyword evidence="5" id="KW-1015">Disulfide bond</keyword>
<keyword evidence="2" id="KW-0645">Protease</keyword>
<feature type="domain" description="Peptidase S1" evidence="10">
    <location>
        <begin position="212"/>
        <end position="439"/>
    </location>
</feature>
<dbReference type="PRINTS" id="PR00722">
    <property type="entry name" value="CHYMOTRYPSIN"/>
</dbReference>
<dbReference type="STRING" id="67801.A0A1B0BR20"/>
<keyword evidence="12" id="KW-1185">Reference proteome</keyword>
<evidence type="ECO:0000256" key="5">
    <source>
        <dbReference type="ARBA" id="ARBA00023157"/>
    </source>
</evidence>
<evidence type="ECO:0000313" key="11">
    <source>
        <dbReference type="EnsemblMetazoa" id="GPPI037883-PA"/>
    </source>
</evidence>
<dbReference type="PROSITE" id="PS00134">
    <property type="entry name" value="TRYPSIN_HIS"/>
    <property type="match status" value="1"/>
</dbReference>
<evidence type="ECO:0000256" key="4">
    <source>
        <dbReference type="ARBA" id="ARBA00022825"/>
    </source>
</evidence>
<dbReference type="VEuPathDB" id="VectorBase:GPPI037883"/>
<evidence type="ECO:0000256" key="6">
    <source>
        <dbReference type="ARBA" id="ARBA00057221"/>
    </source>
</evidence>
<keyword evidence="4" id="KW-0720">Serine protease</keyword>
<dbReference type="AlphaFoldDB" id="A0A1B0BR20"/>
<dbReference type="GO" id="GO:0006508">
    <property type="term" value="P:proteolysis"/>
    <property type="evidence" value="ECO:0007669"/>
    <property type="project" value="UniProtKB-KW"/>
</dbReference>
<dbReference type="InterPro" id="IPR009003">
    <property type="entry name" value="Peptidase_S1_PA"/>
</dbReference>
<dbReference type="InterPro" id="IPR050430">
    <property type="entry name" value="Peptidase_S1"/>
</dbReference>
<dbReference type="SUPFAM" id="SSF50494">
    <property type="entry name" value="Trypsin-like serine proteases"/>
    <property type="match status" value="2"/>
</dbReference>